<dbReference type="CDD" id="cd04301">
    <property type="entry name" value="NAT_SF"/>
    <property type="match status" value="1"/>
</dbReference>
<dbReference type="AlphaFoldDB" id="A0A0K2SJ01"/>
<evidence type="ECO:0000313" key="4">
    <source>
        <dbReference type="EMBL" id="BAS26809.1"/>
    </source>
</evidence>
<dbReference type="STRING" id="1555112.LIP_0952"/>
<keyword evidence="2" id="KW-0012">Acyltransferase</keyword>
<dbReference type="Pfam" id="PF00583">
    <property type="entry name" value="Acetyltransf_1"/>
    <property type="match status" value="1"/>
</dbReference>
<accession>A0A0K2SJ01</accession>
<gene>
    <name evidence="4" type="ORF">LIP_0952</name>
</gene>
<dbReference type="InterPro" id="IPR000182">
    <property type="entry name" value="GNAT_dom"/>
</dbReference>
<protein>
    <submittedName>
        <fullName evidence="4">Acetyltransferase</fullName>
    </submittedName>
</protein>
<dbReference type="PATRIC" id="fig|1555112.3.peg.990"/>
<dbReference type="Proteomes" id="UP000065807">
    <property type="component" value="Chromosome"/>
</dbReference>
<evidence type="ECO:0000256" key="1">
    <source>
        <dbReference type="ARBA" id="ARBA00022679"/>
    </source>
</evidence>
<dbReference type="Gene3D" id="3.40.630.30">
    <property type="match status" value="1"/>
</dbReference>
<organism evidence="4 5">
    <name type="scientific">Limnochorda pilosa</name>
    <dbReference type="NCBI Taxonomy" id="1555112"/>
    <lineage>
        <taxon>Bacteria</taxon>
        <taxon>Bacillati</taxon>
        <taxon>Bacillota</taxon>
        <taxon>Limnochordia</taxon>
        <taxon>Limnochordales</taxon>
        <taxon>Limnochordaceae</taxon>
        <taxon>Limnochorda</taxon>
    </lineage>
</organism>
<dbReference type="EMBL" id="AP014924">
    <property type="protein sequence ID" value="BAS26809.1"/>
    <property type="molecule type" value="Genomic_DNA"/>
</dbReference>
<evidence type="ECO:0000256" key="2">
    <source>
        <dbReference type="ARBA" id="ARBA00023315"/>
    </source>
</evidence>
<reference evidence="5" key="2">
    <citation type="journal article" date="2016" name="Int. J. Syst. Evol. Microbiol.">
        <title>Complete genome sequence and cell structure of Limnochorda pilosa, a Gram-negative spore-former within the phylum Firmicutes.</title>
        <authorList>
            <person name="Watanabe M."/>
            <person name="Kojima H."/>
            <person name="Fukui M."/>
        </authorList>
    </citation>
    <scope>NUCLEOTIDE SEQUENCE [LARGE SCALE GENOMIC DNA]</scope>
    <source>
        <strain evidence="5">HC45</strain>
    </source>
</reference>
<dbReference type="InterPro" id="IPR016181">
    <property type="entry name" value="Acyl_CoA_acyltransferase"/>
</dbReference>
<dbReference type="KEGG" id="lpil:LIP_0952"/>
<proteinExistence type="predicted"/>
<keyword evidence="1 4" id="KW-0808">Transferase</keyword>
<name>A0A0K2SJ01_LIMPI</name>
<evidence type="ECO:0000313" key="5">
    <source>
        <dbReference type="Proteomes" id="UP000065807"/>
    </source>
</evidence>
<dbReference type="SUPFAM" id="SSF55729">
    <property type="entry name" value="Acyl-CoA N-acyltransferases (Nat)"/>
    <property type="match status" value="1"/>
</dbReference>
<dbReference type="PANTHER" id="PTHR43877">
    <property type="entry name" value="AMINOALKYLPHOSPHONATE N-ACETYLTRANSFERASE-RELATED-RELATED"/>
    <property type="match status" value="1"/>
</dbReference>
<dbReference type="InterPro" id="IPR050832">
    <property type="entry name" value="Bact_Acetyltransf"/>
</dbReference>
<keyword evidence="5" id="KW-1185">Reference proteome</keyword>
<dbReference type="PROSITE" id="PS51186">
    <property type="entry name" value="GNAT"/>
    <property type="match status" value="1"/>
</dbReference>
<feature type="domain" description="N-acetyltransferase" evidence="3">
    <location>
        <begin position="3"/>
        <end position="166"/>
    </location>
</feature>
<dbReference type="RefSeq" id="WP_158509552.1">
    <property type="nucleotide sequence ID" value="NZ_AP014924.1"/>
</dbReference>
<dbReference type="OrthoDB" id="9799092at2"/>
<dbReference type="GO" id="GO:0016747">
    <property type="term" value="F:acyltransferase activity, transferring groups other than amino-acyl groups"/>
    <property type="evidence" value="ECO:0007669"/>
    <property type="project" value="InterPro"/>
</dbReference>
<evidence type="ECO:0000259" key="3">
    <source>
        <dbReference type="PROSITE" id="PS51186"/>
    </source>
</evidence>
<sequence length="166" mass="18176">MGTLIRSFLPDEWQLWKSLRLQALADSPNAFGSTLDGERQQIDSHWTELVASSSLADRDFLLAERDGRPVGMARVGPSEDDASQAGLFSMWVMPSERGLGVGRALVDAAIDWARSKGVSEVILHVTEGNDEAKRLYLSSGFIGTGVRLPLRPGSDLFEEVMVLKLC</sequence>
<reference evidence="5" key="1">
    <citation type="submission" date="2015-07" db="EMBL/GenBank/DDBJ databases">
        <title>Complete genome sequence and phylogenetic analysis of Limnochorda pilosa.</title>
        <authorList>
            <person name="Watanabe M."/>
            <person name="Kojima H."/>
            <person name="Fukui M."/>
        </authorList>
    </citation>
    <scope>NUCLEOTIDE SEQUENCE [LARGE SCALE GENOMIC DNA]</scope>
    <source>
        <strain evidence="5">HC45</strain>
    </source>
</reference>